<accession>A0AAV9TBR7</accession>
<dbReference type="Proteomes" id="UP001327957">
    <property type="component" value="Unassembled WGS sequence"/>
</dbReference>
<evidence type="ECO:0000313" key="2">
    <source>
        <dbReference type="Proteomes" id="UP001327957"/>
    </source>
</evidence>
<keyword evidence="2" id="KW-1185">Reference proteome</keyword>
<proteinExistence type="predicted"/>
<dbReference type="EMBL" id="JASAOK010000043">
    <property type="protein sequence ID" value="KAK6215474.1"/>
    <property type="molecule type" value="Genomic_DNA"/>
</dbReference>
<organism evidence="1 2">
    <name type="scientific">Colletotrichum tabaci</name>
    <dbReference type="NCBI Taxonomy" id="1209068"/>
    <lineage>
        <taxon>Eukaryota</taxon>
        <taxon>Fungi</taxon>
        <taxon>Dikarya</taxon>
        <taxon>Ascomycota</taxon>
        <taxon>Pezizomycotina</taxon>
        <taxon>Sordariomycetes</taxon>
        <taxon>Hypocreomycetidae</taxon>
        <taxon>Glomerellales</taxon>
        <taxon>Glomerellaceae</taxon>
        <taxon>Colletotrichum</taxon>
        <taxon>Colletotrichum destructivum species complex</taxon>
    </lineage>
</organism>
<dbReference type="AlphaFoldDB" id="A0AAV9TBR7"/>
<reference evidence="1 2" key="1">
    <citation type="submission" date="2023-04" db="EMBL/GenBank/DDBJ databases">
        <title>Colletotrichum tabacum stain YC1 causing leaf anthracnose on Nicotiana tabacum(L.) cv.</title>
        <authorList>
            <person name="Ji Z."/>
            <person name="Wang M."/>
            <person name="Zhang J."/>
            <person name="Wang N."/>
            <person name="Zhou Z."/>
        </authorList>
    </citation>
    <scope>NUCLEOTIDE SEQUENCE [LARGE SCALE GENOMIC DNA]</scope>
    <source>
        <strain evidence="1 2">YC1</strain>
    </source>
</reference>
<evidence type="ECO:0000313" key="1">
    <source>
        <dbReference type="EMBL" id="KAK6215474.1"/>
    </source>
</evidence>
<protein>
    <submittedName>
        <fullName evidence="1">Uncharacterized protein</fullName>
    </submittedName>
</protein>
<sequence>MAPAWLEKYIVRADTTPDARRSNEQPALEMHYTVLQGHRRILGVQGDKTPRYEVKRRAVLGAWGDKCDVTAPVDGDREVAVIDFHAFPPKTEIQFPRRNHEIVIKASEGHYESCGGLGRLHWKPTGMVAYGKASWELRDETDLVMSVAIDDNQLNGLICLWRDGLDKQTVEELVVVGISQVEDYKKLNRKAKISAVGAGTNAAWLVGGAV</sequence>
<comment type="caution">
    <text evidence="1">The sequence shown here is derived from an EMBL/GenBank/DDBJ whole genome shotgun (WGS) entry which is preliminary data.</text>
</comment>
<name>A0AAV9TBR7_9PEZI</name>
<gene>
    <name evidence="1" type="ORF">QIS74_08493</name>
</gene>